<sequence length="64" mass="7256">MQVEVAEPLTKLGLEFPDIYLGCYRKSRQGPIIICLKGKDNARIDLAIQALSKRFKEGVFVDMK</sequence>
<dbReference type="Proteomes" id="UP001642260">
    <property type="component" value="Unassembled WGS sequence"/>
</dbReference>
<reference evidence="1 2" key="1">
    <citation type="submission" date="2022-03" db="EMBL/GenBank/DDBJ databases">
        <authorList>
            <person name="Macdonald S."/>
            <person name="Ahmed S."/>
            <person name="Newling K."/>
        </authorList>
    </citation>
    <scope>NUCLEOTIDE SEQUENCE [LARGE SCALE GENOMIC DNA]</scope>
</reference>
<evidence type="ECO:0000313" key="1">
    <source>
        <dbReference type="EMBL" id="CAH8385627.1"/>
    </source>
</evidence>
<keyword evidence="2" id="KW-1185">Reference proteome</keyword>
<dbReference type="EMBL" id="CAKOAT010668487">
    <property type="protein sequence ID" value="CAH8385627.1"/>
    <property type="molecule type" value="Genomic_DNA"/>
</dbReference>
<protein>
    <submittedName>
        <fullName evidence="1">Uncharacterized protein</fullName>
    </submittedName>
</protein>
<evidence type="ECO:0000313" key="2">
    <source>
        <dbReference type="Proteomes" id="UP001642260"/>
    </source>
</evidence>
<gene>
    <name evidence="1" type="ORF">ERUC_LOCUS38110</name>
</gene>
<comment type="caution">
    <text evidence="1">The sequence shown here is derived from an EMBL/GenBank/DDBJ whole genome shotgun (WGS) entry which is preliminary data.</text>
</comment>
<organism evidence="1 2">
    <name type="scientific">Eruca vesicaria subsp. sativa</name>
    <name type="common">Garden rocket</name>
    <name type="synonym">Eruca sativa</name>
    <dbReference type="NCBI Taxonomy" id="29727"/>
    <lineage>
        <taxon>Eukaryota</taxon>
        <taxon>Viridiplantae</taxon>
        <taxon>Streptophyta</taxon>
        <taxon>Embryophyta</taxon>
        <taxon>Tracheophyta</taxon>
        <taxon>Spermatophyta</taxon>
        <taxon>Magnoliopsida</taxon>
        <taxon>eudicotyledons</taxon>
        <taxon>Gunneridae</taxon>
        <taxon>Pentapetalae</taxon>
        <taxon>rosids</taxon>
        <taxon>malvids</taxon>
        <taxon>Brassicales</taxon>
        <taxon>Brassicaceae</taxon>
        <taxon>Brassiceae</taxon>
        <taxon>Eruca</taxon>
    </lineage>
</organism>
<proteinExistence type="predicted"/>
<accession>A0ABC8LPE4</accession>
<name>A0ABC8LPE4_ERUVS</name>
<dbReference type="AlphaFoldDB" id="A0ABC8LPE4"/>